<name>A0A560WGH6_9MICO</name>
<protein>
    <submittedName>
        <fullName evidence="1">Uncharacterized protein</fullName>
    </submittedName>
</protein>
<dbReference type="Proteomes" id="UP000315628">
    <property type="component" value="Unassembled WGS sequence"/>
</dbReference>
<gene>
    <name evidence="1" type="ORF">FB557_0188</name>
</gene>
<dbReference type="RefSeq" id="WP_144854801.1">
    <property type="nucleotide sequence ID" value="NZ_BAAAYT010000001.1"/>
</dbReference>
<evidence type="ECO:0000313" key="2">
    <source>
        <dbReference type="Proteomes" id="UP000315628"/>
    </source>
</evidence>
<dbReference type="EMBL" id="VIUW01000001">
    <property type="protein sequence ID" value="TWD16656.1"/>
    <property type="molecule type" value="Genomic_DNA"/>
</dbReference>
<organism evidence="1 2">
    <name type="scientific">Marihabitans asiaticum</name>
    <dbReference type="NCBI Taxonomy" id="415218"/>
    <lineage>
        <taxon>Bacteria</taxon>
        <taxon>Bacillati</taxon>
        <taxon>Actinomycetota</taxon>
        <taxon>Actinomycetes</taxon>
        <taxon>Micrococcales</taxon>
        <taxon>Intrasporangiaceae</taxon>
        <taxon>Marihabitans</taxon>
    </lineage>
</organism>
<evidence type="ECO:0000313" key="1">
    <source>
        <dbReference type="EMBL" id="TWD16656.1"/>
    </source>
</evidence>
<comment type="caution">
    <text evidence="1">The sequence shown here is derived from an EMBL/GenBank/DDBJ whole genome shotgun (WGS) entry which is preliminary data.</text>
</comment>
<dbReference type="AlphaFoldDB" id="A0A560WGH6"/>
<dbReference type="OrthoDB" id="3567771at2"/>
<proteinExistence type="predicted"/>
<accession>A0A560WGH6</accession>
<keyword evidence="2" id="KW-1185">Reference proteome</keyword>
<reference evidence="1 2" key="1">
    <citation type="submission" date="2019-06" db="EMBL/GenBank/DDBJ databases">
        <title>Sequencing the genomes of 1000 actinobacteria strains.</title>
        <authorList>
            <person name="Klenk H.-P."/>
        </authorList>
    </citation>
    <scope>NUCLEOTIDE SEQUENCE [LARGE SCALE GENOMIC DNA]</scope>
    <source>
        <strain evidence="1 2">DSM 18935</strain>
    </source>
</reference>
<sequence length="259" mass="26403">MSDAGPRGGLTGGGHAAGPSGVDTLDALLVEVAGRHGAALGGSRRPDPSEQAELVTAYAAIDQACLDLDGTLTDIGRRPDVRTGQVVGTAVLVSIRAREAVGLTGPPPFAGTLDEPPVGIVGGQAGIHRVDAERAALGARWLVLTDDGLRLPATLTMLLSDSSGVDKEASLAEHRDALEALTAAAGEVVHGGGAGEDPMEVSGALDWLLYDWLMAHRAGDSAAVELSAGRTREARMIVAAAATSVRLRRTFDPALSAAR</sequence>